<dbReference type="AlphaFoldDB" id="A0A517Z8M7"/>
<evidence type="ECO:0000313" key="2">
    <source>
        <dbReference type="EMBL" id="QDU38842.1"/>
    </source>
</evidence>
<dbReference type="KEGG" id="mri:Mal4_31720"/>
<dbReference type="OrthoDB" id="9793216at2"/>
<dbReference type="SUPFAM" id="SSF109854">
    <property type="entry name" value="DinB/YfiT-like putative metalloenzymes"/>
    <property type="match status" value="1"/>
</dbReference>
<dbReference type="Proteomes" id="UP000320496">
    <property type="component" value="Chromosome"/>
</dbReference>
<keyword evidence="2" id="KW-0378">Hydrolase</keyword>
<reference evidence="2 3" key="1">
    <citation type="submission" date="2019-02" db="EMBL/GenBank/DDBJ databases">
        <title>Deep-cultivation of Planctomycetes and their phenomic and genomic characterization uncovers novel biology.</title>
        <authorList>
            <person name="Wiegand S."/>
            <person name="Jogler M."/>
            <person name="Boedeker C."/>
            <person name="Pinto D."/>
            <person name="Vollmers J."/>
            <person name="Rivas-Marin E."/>
            <person name="Kohn T."/>
            <person name="Peeters S.H."/>
            <person name="Heuer A."/>
            <person name="Rast P."/>
            <person name="Oberbeckmann S."/>
            <person name="Bunk B."/>
            <person name="Jeske O."/>
            <person name="Meyerdierks A."/>
            <person name="Storesund J.E."/>
            <person name="Kallscheuer N."/>
            <person name="Luecker S."/>
            <person name="Lage O.M."/>
            <person name="Pohl T."/>
            <person name="Merkel B.J."/>
            <person name="Hornburger P."/>
            <person name="Mueller R.-W."/>
            <person name="Bruemmer F."/>
            <person name="Labrenz M."/>
            <person name="Spormann A.M."/>
            <person name="Op den Camp H."/>
            <person name="Overmann J."/>
            <person name="Amann R."/>
            <person name="Jetten M.S.M."/>
            <person name="Mascher T."/>
            <person name="Medema M.H."/>
            <person name="Devos D.P."/>
            <person name="Kaster A.-K."/>
            <person name="Ovreas L."/>
            <person name="Rohde M."/>
            <person name="Galperin M.Y."/>
            <person name="Jogler C."/>
        </authorList>
    </citation>
    <scope>NUCLEOTIDE SEQUENCE [LARGE SCALE GENOMIC DNA]</scope>
    <source>
        <strain evidence="2 3">Mal4</strain>
    </source>
</reference>
<dbReference type="Gene3D" id="1.20.120.450">
    <property type="entry name" value="dinb family like domain"/>
    <property type="match status" value="1"/>
</dbReference>
<dbReference type="RefSeq" id="WP_145370091.1">
    <property type="nucleotide sequence ID" value="NZ_CP036275.1"/>
</dbReference>
<sequence length="156" mass="17329">MSISTLIDDYVAGPGQLREALAGMSSEQINAAPVAGKWSTRQVVCHIADFEPVYADRMKRVVCEENPPLRGGDPDQFAAALAYDARDIEEELVLIEAVRNHTARILRTLPESDFERTGTHSVDGALSLETLLRRITGHIPHHIRFIQEKRQALESA</sequence>
<gene>
    <name evidence="2" type="primary">yfiT</name>
    <name evidence="2" type="ORF">Mal4_31720</name>
</gene>
<dbReference type="InterPro" id="IPR024775">
    <property type="entry name" value="DinB-like"/>
</dbReference>
<evidence type="ECO:0000259" key="1">
    <source>
        <dbReference type="Pfam" id="PF12867"/>
    </source>
</evidence>
<keyword evidence="3" id="KW-1185">Reference proteome</keyword>
<organism evidence="2 3">
    <name type="scientific">Maioricimonas rarisocia</name>
    <dbReference type="NCBI Taxonomy" id="2528026"/>
    <lineage>
        <taxon>Bacteria</taxon>
        <taxon>Pseudomonadati</taxon>
        <taxon>Planctomycetota</taxon>
        <taxon>Planctomycetia</taxon>
        <taxon>Planctomycetales</taxon>
        <taxon>Planctomycetaceae</taxon>
        <taxon>Maioricimonas</taxon>
    </lineage>
</organism>
<name>A0A517Z8M7_9PLAN</name>
<protein>
    <submittedName>
        <fullName evidence="2">Metal-dependent hydrolase YfiT</fullName>
        <ecNumber evidence="2">3.-.-.-</ecNumber>
    </submittedName>
</protein>
<dbReference type="Pfam" id="PF12867">
    <property type="entry name" value="DinB_2"/>
    <property type="match status" value="1"/>
</dbReference>
<accession>A0A517Z8M7</accession>
<proteinExistence type="predicted"/>
<dbReference type="EC" id="3.-.-.-" evidence="2"/>
<dbReference type="InterPro" id="IPR034660">
    <property type="entry name" value="DinB/YfiT-like"/>
</dbReference>
<dbReference type="GO" id="GO:0016787">
    <property type="term" value="F:hydrolase activity"/>
    <property type="evidence" value="ECO:0007669"/>
    <property type="project" value="UniProtKB-KW"/>
</dbReference>
<feature type="domain" description="DinB-like" evidence="1">
    <location>
        <begin position="14"/>
        <end position="146"/>
    </location>
</feature>
<evidence type="ECO:0000313" key="3">
    <source>
        <dbReference type="Proteomes" id="UP000320496"/>
    </source>
</evidence>
<dbReference type="EMBL" id="CP036275">
    <property type="protein sequence ID" value="QDU38842.1"/>
    <property type="molecule type" value="Genomic_DNA"/>
</dbReference>